<dbReference type="GO" id="GO:0006654">
    <property type="term" value="P:phosphatidic acid biosynthetic process"/>
    <property type="evidence" value="ECO:0007669"/>
    <property type="project" value="TreeGrafter"/>
</dbReference>
<gene>
    <name evidence="5" type="ORF">HETSPECPRED_009780</name>
</gene>
<dbReference type="PROSITE" id="PS00061">
    <property type="entry name" value="ADH_SHORT"/>
    <property type="match status" value="1"/>
</dbReference>
<dbReference type="InterPro" id="IPR020904">
    <property type="entry name" value="Sc_DH/Rdtase_CS"/>
</dbReference>
<comment type="similarity">
    <text evidence="1 4">Belongs to the short-chain dehydrogenases/reductases (SDR) family.</text>
</comment>
<dbReference type="PANTHER" id="PTHR44169:SF6">
    <property type="entry name" value="NADPH-DEPENDENT 1-ACYLDIHYDROXYACETONE PHOSPHATE REDUCTASE"/>
    <property type="match status" value="1"/>
</dbReference>
<dbReference type="GO" id="GO:0000140">
    <property type="term" value="F:acylglycerone-phosphate reductase (NADP+) activity"/>
    <property type="evidence" value="ECO:0007669"/>
    <property type="project" value="TreeGrafter"/>
</dbReference>
<dbReference type="PRINTS" id="PR00081">
    <property type="entry name" value="GDHRDH"/>
</dbReference>
<name>A0A8H3G9G2_9LECA</name>
<evidence type="ECO:0000256" key="4">
    <source>
        <dbReference type="RuleBase" id="RU000363"/>
    </source>
</evidence>
<evidence type="ECO:0000256" key="1">
    <source>
        <dbReference type="ARBA" id="ARBA00006484"/>
    </source>
</evidence>
<dbReference type="OrthoDB" id="2102561at2759"/>
<organism evidence="5 6">
    <name type="scientific">Heterodermia speciosa</name>
    <dbReference type="NCBI Taxonomy" id="116794"/>
    <lineage>
        <taxon>Eukaryota</taxon>
        <taxon>Fungi</taxon>
        <taxon>Dikarya</taxon>
        <taxon>Ascomycota</taxon>
        <taxon>Pezizomycotina</taxon>
        <taxon>Lecanoromycetes</taxon>
        <taxon>OSLEUM clade</taxon>
        <taxon>Lecanoromycetidae</taxon>
        <taxon>Caliciales</taxon>
        <taxon>Physciaceae</taxon>
        <taxon>Heterodermia</taxon>
    </lineage>
</organism>
<sequence>MASTKRTVLITGCSEGGMGAALAVAFQEAGLHVYATARDPTKMASLGRAGIETLTLDILSTDSIAACVAKLPSLDILVNNAGNSYSMPISDLSLNDAKQLFNINVWAQLAVSQAFLPLLIKSKGMIVNQTSVVAATAAPFQSAYNASKAAISMFSDCQRLELEPFDVKVIDLKTGAVATNLIKNQKTQTPMSLPEGSIYEPAREAVESAMRNDKMADAGTPAIQWAKEVVGDLMRKSPPLVIWRGAHARMVRIGTFMPHGMMDSTIKKMTGLDVVEQKVRADGRIPR</sequence>
<protein>
    <submittedName>
        <fullName evidence="5">Uncharacterized protein</fullName>
    </submittedName>
</protein>
<dbReference type="Gene3D" id="3.40.50.720">
    <property type="entry name" value="NAD(P)-binding Rossmann-like Domain"/>
    <property type="match status" value="1"/>
</dbReference>
<dbReference type="AlphaFoldDB" id="A0A8H3G9G2"/>
<dbReference type="InterPro" id="IPR002347">
    <property type="entry name" value="SDR_fam"/>
</dbReference>
<dbReference type="PANTHER" id="PTHR44169">
    <property type="entry name" value="NADPH-DEPENDENT 1-ACYLDIHYDROXYACETONE PHOSPHATE REDUCTASE"/>
    <property type="match status" value="1"/>
</dbReference>
<accession>A0A8H3G9G2</accession>
<reference evidence="5" key="1">
    <citation type="submission" date="2021-03" db="EMBL/GenBank/DDBJ databases">
        <authorList>
            <person name="Tagirdzhanova G."/>
        </authorList>
    </citation>
    <scope>NUCLEOTIDE SEQUENCE</scope>
</reference>
<evidence type="ECO:0000313" key="6">
    <source>
        <dbReference type="Proteomes" id="UP000664521"/>
    </source>
</evidence>
<dbReference type="GO" id="GO:0005811">
    <property type="term" value="C:lipid droplet"/>
    <property type="evidence" value="ECO:0007669"/>
    <property type="project" value="TreeGrafter"/>
</dbReference>
<keyword evidence="2" id="KW-0521">NADP</keyword>
<dbReference type="InterPro" id="IPR036291">
    <property type="entry name" value="NAD(P)-bd_dom_sf"/>
</dbReference>
<dbReference type="EMBL" id="CAJPDS010000082">
    <property type="protein sequence ID" value="CAF9935406.1"/>
    <property type="molecule type" value="Genomic_DNA"/>
</dbReference>
<dbReference type="Proteomes" id="UP000664521">
    <property type="component" value="Unassembled WGS sequence"/>
</dbReference>
<evidence type="ECO:0000256" key="2">
    <source>
        <dbReference type="ARBA" id="ARBA00022857"/>
    </source>
</evidence>
<dbReference type="SUPFAM" id="SSF51735">
    <property type="entry name" value="NAD(P)-binding Rossmann-fold domains"/>
    <property type="match status" value="1"/>
</dbReference>
<evidence type="ECO:0000313" key="5">
    <source>
        <dbReference type="EMBL" id="CAF9935406.1"/>
    </source>
</evidence>
<proteinExistence type="inferred from homology"/>
<dbReference type="Pfam" id="PF00106">
    <property type="entry name" value="adh_short"/>
    <property type="match status" value="1"/>
</dbReference>
<comment type="caution">
    <text evidence="5">The sequence shown here is derived from an EMBL/GenBank/DDBJ whole genome shotgun (WGS) entry which is preliminary data.</text>
</comment>
<keyword evidence="3" id="KW-0560">Oxidoreductase</keyword>
<dbReference type="GO" id="GO:0005783">
    <property type="term" value="C:endoplasmic reticulum"/>
    <property type="evidence" value="ECO:0007669"/>
    <property type="project" value="TreeGrafter"/>
</dbReference>
<dbReference type="GO" id="GO:0019433">
    <property type="term" value="P:triglyceride catabolic process"/>
    <property type="evidence" value="ECO:0007669"/>
    <property type="project" value="TreeGrafter"/>
</dbReference>
<dbReference type="PRINTS" id="PR00080">
    <property type="entry name" value="SDRFAMILY"/>
</dbReference>
<evidence type="ECO:0000256" key="3">
    <source>
        <dbReference type="ARBA" id="ARBA00023002"/>
    </source>
</evidence>
<keyword evidence="6" id="KW-1185">Reference proteome</keyword>
<dbReference type="GO" id="GO:0004806">
    <property type="term" value="F:triacylglycerol lipase activity"/>
    <property type="evidence" value="ECO:0007669"/>
    <property type="project" value="TreeGrafter"/>
</dbReference>